<protein>
    <submittedName>
        <fullName evidence="1">Uncharacterized protein</fullName>
    </submittedName>
</protein>
<evidence type="ECO:0000313" key="2">
    <source>
        <dbReference type="Proteomes" id="UP000238523"/>
    </source>
</evidence>
<dbReference type="AlphaFoldDB" id="A0A2K9ZFK1"/>
<evidence type="ECO:0000313" key="1">
    <source>
        <dbReference type="EMBL" id="AUW46988.1"/>
    </source>
</evidence>
<name>A0A2K9ZFK1_RHILE</name>
<geneLocation type="plasmid" evidence="2">
    <name>prln2</name>
</geneLocation>
<dbReference type="Proteomes" id="UP000238523">
    <property type="component" value="Plasmid pRLN2"/>
</dbReference>
<accession>A0A2K9ZFK1</accession>
<dbReference type="EMBL" id="CP025014">
    <property type="protein sequence ID" value="AUW46988.1"/>
    <property type="molecule type" value="Genomic_DNA"/>
</dbReference>
<keyword evidence="1" id="KW-0614">Plasmid</keyword>
<organism evidence="1 2">
    <name type="scientific">Rhizobium leguminosarum</name>
    <dbReference type="NCBI Taxonomy" id="384"/>
    <lineage>
        <taxon>Bacteria</taxon>
        <taxon>Pseudomonadati</taxon>
        <taxon>Pseudomonadota</taxon>
        <taxon>Alphaproteobacteria</taxon>
        <taxon>Hyphomicrobiales</taxon>
        <taxon>Rhizobiaceae</taxon>
        <taxon>Rhizobium/Agrobacterium group</taxon>
        <taxon>Rhizobium</taxon>
    </lineage>
</organism>
<proteinExistence type="predicted"/>
<gene>
    <name evidence="1" type="ORF">CUJ84_pRLN2000450</name>
</gene>
<reference evidence="1 2" key="1">
    <citation type="submission" date="2017-11" db="EMBL/GenBank/DDBJ databases">
        <title>Complete genome of Rhizobium leguminosarum Norway, an ineffective micro-symbiont.</title>
        <authorList>
            <person name="Hoffrichter A."/>
            <person name="Liang J."/>
            <person name="Brachmann A."/>
            <person name="Marin M."/>
        </authorList>
    </citation>
    <scope>NUCLEOTIDE SEQUENCE [LARGE SCALE GENOMIC DNA]</scope>
    <source>
        <strain evidence="1 2">Norway</strain>
        <plasmid evidence="2">Plasmid prln2</plasmid>
    </source>
</reference>
<sequence length="65" mass="7671">MKRISVKTVTETRTIVGNAINRRFRTNFSIFVPRDWRRTVPGAIGFVAANYDRMRKYPQYYAILS</sequence>